<dbReference type="InterPro" id="IPR007235">
    <property type="entry name" value="Glyco_trans_28_C"/>
</dbReference>
<dbReference type="GO" id="GO:0016758">
    <property type="term" value="F:hexosyltransferase activity"/>
    <property type="evidence" value="ECO:0007669"/>
    <property type="project" value="InterPro"/>
</dbReference>
<organism evidence="2 3">
    <name type="scientific">Desulfoplanes formicivorans</name>
    <dbReference type="NCBI Taxonomy" id="1592317"/>
    <lineage>
        <taxon>Bacteria</taxon>
        <taxon>Pseudomonadati</taxon>
        <taxon>Thermodesulfobacteriota</taxon>
        <taxon>Desulfovibrionia</taxon>
        <taxon>Desulfovibrionales</taxon>
        <taxon>Desulfoplanaceae</taxon>
        <taxon>Desulfoplanes</taxon>
    </lineage>
</organism>
<dbReference type="AlphaFoldDB" id="A0A194AJ82"/>
<dbReference type="STRING" id="1592317.DPF_1841"/>
<accession>A0A194AJ82</accession>
<dbReference type="Proteomes" id="UP000095200">
    <property type="component" value="Unassembled WGS sequence"/>
</dbReference>
<keyword evidence="2" id="KW-0808">Transferase</keyword>
<dbReference type="EMBL" id="BDFE01000017">
    <property type="protein sequence ID" value="GAU09121.1"/>
    <property type="molecule type" value="Genomic_DNA"/>
</dbReference>
<dbReference type="Gene3D" id="3.40.50.2000">
    <property type="entry name" value="Glycogen Phosphorylase B"/>
    <property type="match status" value="1"/>
</dbReference>
<protein>
    <submittedName>
        <fullName evidence="2">Beta-1,4-galactosyltransferase</fullName>
    </submittedName>
</protein>
<proteinExistence type="predicted"/>
<feature type="domain" description="Glycosyl transferase family 28 C-terminal" evidence="1">
    <location>
        <begin position="1"/>
        <end position="133"/>
    </location>
</feature>
<gene>
    <name evidence="2" type="ORF">DPF_1841</name>
</gene>
<name>A0A194AJ82_9BACT</name>
<comment type="caution">
    <text evidence="2">The sequence shown here is derived from an EMBL/GenBank/DDBJ whole genome shotgun (WGS) entry which is preliminary data.</text>
</comment>
<evidence type="ECO:0000313" key="2">
    <source>
        <dbReference type="EMBL" id="GAU09121.1"/>
    </source>
</evidence>
<keyword evidence="2" id="KW-0328">Glycosyltransferase</keyword>
<reference evidence="3" key="1">
    <citation type="submission" date="2016-06" db="EMBL/GenBank/DDBJ databases">
        <title>Draft genome sequence of Desulfoplanes formicivorans strain Pf12B.</title>
        <authorList>
            <person name="Watanabe M."/>
            <person name="Kojima H."/>
            <person name="Fukui M."/>
        </authorList>
    </citation>
    <scope>NUCLEOTIDE SEQUENCE [LARGE SCALE GENOMIC DNA]</scope>
    <source>
        <strain evidence="3">Pf12B</strain>
    </source>
</reference>
<dbReference type="Pfam" id="PF04101">
    <property type="entry name" value="Glyco_tran_28_C"/>
    <property type="match status" value="1"/>
</dbReference>
<keyword evidence="3" id="KW-1185">Reference proteome</keyword>
<sequence>MITVLLGTNPYSFERLIRQVDQIASNHSMQFYVQLGNTQLVPRFCEYDRFVERKILLQKIMESDVIVSHGGFGSIHDALVCKKPVVAVPRQPRFGESQDIQEELVRELEKDKKIIAVYDINQLYEKIQNAYAKHIDYDSRNSICNIINDFLKKML</sequence>
<dbReference type="RefSeq" id="WP_176724222.1">
    <property type="nucleotide sequence ID" value="NZ_BDFE01000017.1"/>
</dbReference>
<evidence type="ECO:0000313" key="3">
    <source>
        <dbReference type="Proteomes" id="UP000095200"/>
    </source>
</evidence>
<evidence type="ECO:0000259" key="1">
    <source>
        <dbReference type="Pfam" id="PF04101"/>
    </source>
</evidence>
<dbReference type="SUPFAM" id="SSF53756">
    <property type="entry name" value="UDP-Glycosyltransferase/glycogen phosphorylase"/>
    <property type="match status" value="1"/>
</dbReference>